<keyword evidence="2" id="KW-1185">Reference proteome</keyword>
<proteinExistence type="predicted"/>
<gene>
    <name evidence="1" type="ORF">E2C01_014540</name>
</gene>
<evidence type="ECO:0000313" key="2">
    <source>
        <dbReference type="Proteomes" id="UP000324222"/>
    </source>
</evidence>
<dbReference type="AlphaFoldDB" id="A0A5B7DJ39"/>
<dbReference type="Proteomes" id="UP000324222">
    <property type="component" value="Unassembled WGS sequence"/>
</dbReference>
<reference evidence="1 2" key="1">
    <citation type="submission" date="2019-05" db="EMBL/GenBank/DDBJ databases">
        <title>Another draft genome of Portunus trituberculatus and its Hox gene families provides insights of decapod evolution.</title>
        <authorList>
            <person name="Jeong J.-H."/>
            <person name="Song I."/>
            <person name="Kim S."/>
            <person name="Choi T."/>
            <person name="Kim D."/>
            <person name="Ryu S."/>
            <person name="Kim W."/>
        </authorList>
    </citation>
    <scope>NUCLEOTIDE SEQUENCE [LARGE SCALE GENOMIC DNA]</scope>
    <source>
        <tissue evidence="1">Muscle</tissue>
    </source>
</reference>
<dbReference type="EMBL" id="VSRR010000988">
    <property type="protein sequence ID" value="MPC21551.1"/>
    <property type="molecule type" value="Genomic_DNA"/>
</dbReference>
<protein>
    <submittedName>
        <fullName evidence="1">Uncharacterized protein</fullName>
    </submittedName>
</protein>
<accession>A0A5B7DJ39</accession>
<sequence length="89" mass="9845">MKGVLEACHCDCQLDCSTCRLLRPLLWEVLGQLESSGVLGESRLYYRIAISSIEAAPLVSRHSVGRGGVLEQDAEVANYIYTRAEDDED</sequence>
<organism evidence="1 2">
    <name type="scientific">Portunus trituberculatus</name>
    <name type="common">Swimming crab</name>
    <name type="synonym">Neptunus trituberculatus</name>
    <dbReference type="NCBI Taxonomy" id="210409"/>
    <lineage>
        <taxon>Eukaryota</taxon>
        <taxon>Metazoa</taxon>
        <taxon>Ecdysozoa</taxon>
        <taxon>Arthropoda</taxon>
        <taxon>Crustacea</taxon>
        <taxon>Multicrustacea</taxon>
        <taxon>Malacostraca</taxon>
        <taxon>Eumalacostraca</taxon>
        <taxon>Eucarida</taxon>
        <taxon>Decapoda</taxon>
        <taxon>Pleocyemata</taxon>
        <taxon>Brachyura</taxon>
        <taxon>Eubrachyura</taxon>
        <taxon>Portunoidea</taxon>
        <taxon>Portunidae</taxon>
        <taxon>Portuninae</taxon>
        <taxon>Portunus</taxon>
    </lineage>
</organism>
<comment type="caution">
    <text evidence="1">The sequence shown here is derived from an EMBL/GenBank/DDBJ whole genome shotgun (WGS) entry which is preliminary data.</text>
</comment>
<name>A0A5B7DJ39_PORTR</name>
<evidence type="ECO:0000313" key="1">
    <source>
        <dbReference type="EMBL" id="MPC21551.1"/>
    </source>
</evidence>